<sequence length="410" mass="42905">MKKSLLTVLLSSSVLLLSACGGGDGDTSYVISKPGDDIPLNNIANPVVTVEDYTKDSMTDAAAISKLMTYKMLGVDGKEVNATALVFTPKTAAPVGGWPIVVWAHGTTGVADKCAPSAQGLQGTEALLKLLLAQGYVVVAPDYEGLGSAGNHPFLNLKSEAFSITDAVVATRNYLKAQNLAVSDKWVSIGHSQGGHAVLGAAQYAVRAQLDYKGTVAIAPASNLALILSVGETQAAQKPLPEQIGMLAQLDTYTSLIVAGMQGYKTTVSYSQVFQPDTAKIAPVAETECGGTVGLALGKGMQDYAQGPIGMGSLKGYGRTQSKFMEIPVIQEFLEKGSQPGLVKLNQKVIIYQGEADTTVPSAATDILNGAMKNKGSSVTYISNKAWDHGTVYTQNFSSFVQDIGGLMNQ</sequence>
<dbReference type="Proteomes" id="UP001278188">
    <property type="component" value="Unassembled WGS sequence"/>
</dbReference>
<keyword evidence="2" id="KW-0378">Hydrolase</keyword>
<dbReference type="PANTHER" id="PTHR34853:SF1">
    <property type="entry name" value="LIPASE 5"/>
    <property type="match status" value="1"/>
</dbReference>
<dbReference type="PIRSF" id="PIRSF029171">
    <property type="entry name" value="Esterase_LipA"/>
    <property type="match status" value="1"/>
</dbReference>
<evidence type="ECO:0000256" key="1">
    <source>
        <dbReference type="SAM" id="SignalP"/>
    </source>
</evidence>
<accession>A0ABU3WDX3</accession>
<gene>
    <name evidence="2" type="ORF">QR674_06295</name>
</gene>
<dbReference type="SUPFAM" id="SSF53474">
    <property type="entry name" value="alpha/beta-Hydrolases"/>
    <property type="match status" value="1"/>
</dbReference>
<evidence type="ECO:0000313" key="3">
    <source>
        <dbReference type="Proteomes" id="UP001278188"/>
    </source>
</evidence>
<reference evidence="2 3" key="1">
    <citation type="submission" date="2023-06" db="EMBL/GenBank/DDBJ databases">
        <title>Genomic Analysis of Acinetobacter Strains Recovered from South Australian Aquatic Samples provides Insights into the Circulation of Antibiotic Resistance determinants in the Environment.</title>
        <authorList>
            <person name="Tobin L."/>
            <person name="Jarocki V.M."/>
            <person name="Kenyon J."/>
            <person name="Drigo B."/>
            <person name="Donner E."/>
            <person name="Djordjevic S.P."/>
            <person name="Hamidian M."/>
        </authorList>
    </citation>
    <scope>NUCLEOTIDE SEQUENCE [LARGE SCALE GENOMIC DNA]</scope>
    <source>
        <strain evidence="2 3">SAAc652</strain>
    </source>
</reference>
<dbReference type="EMBL" id="JASVDY010000002">
    <property type="protein sequence ID" value="MDV2468587.1"/>
    <property type="molecule type" value="Genomic_DNA"/>
</dbReference>
<dbReference type="GO" id="GO:0016787">
    <property type="term" value="F:hydrolase activity"/>
    <property type="evidence" value="ECO:0007669"/>
    <property type="project" value="UniProtKB-KW"/>
</dbReference>
<dbReference type="InterPro" id="IPR029058">
    <property type="entry name" value="AB_hydrolase_fold"/>
</dbReference>
<keyword evidence="1" id="KW-0732">Signal</keyword>
<name>A0ABU3WDX3_9GAMM</name>
<feature type="chain" id="PRO_5045097919" evidence="1">
    <location>
        <begin position="20"/>
        <end position="410"/>
    </location>
</feature>
<proteinExistence type="predicted"/>
<comment type="caution">
    <text evidence="2">The sequence shown here is derived from an EMBL/GenBank/DDBJ whole genome shotgun (WGS) entry which is preliminary data.</text>
</comment>
<evidence type="ECO:0000313" key="2">
    <source>
        <dbReference type="EMBL" id="MDV2468587.1"/>
    </source>
</evidence>
<protein>
    <submittedName>
        <fullName evidence="2">Alpha/beta fold hydrolase</fullName>
    </submittedName>
</protein>
<keyword evidence="3" id="KW-1185">Reference proteome</keyword>
<feature type="signal peptide" evidence="1">
    <location>
        <begin position="1"/>
        <end position="19"/>
    </location>
</feature>
<dbReference type="Gene3D" id="3.40.50.1820">
    <property type="entry name" value="alpha/beta hydrolase"/>
    <property type="match status" value="1"/>
</dbReference>
<dbReference type="Pfam" id="PF03583">
    <property type="entry name" value="LIP"/>
    <property type="match status" value="1"/>
</dbReference>
<dbReference type="InterPro" id="IPR005152">
    <property type="entry name" value="Lipase_secreted"/>
</dbReference>
<dbReference type="RefSeq" id="WP_317082810.1">
    <property type="nucleotide sequence ID" value="NZ_JASVDY010000002.1"/>
</dbReference>
<dbReference type="PROSITE" id="PS51257">
    <property type="entry name" value="PROKAR_LIPOPROTEIN"/>
    <property type="match status" value="1"/>
</dbReference>
<dbReference type="PANTHER" id="PTHR34853">
    <property type="match status" value="1"/>
</dbReference>
<organism evidence="2 3">
    <name type="scientific">Acinetobacter chinensis</name>
    <dbReference type="NCBI Taxonomy" id="2004650"/>
    <lineage>
        <taxon>Bacteria</taxon>
        <taxon>Pseudomonadati</taxon>
        <taxon>Pseudomonadota</taxon>
        <taxon>Gammaproteobacteria</taxon>
        <taxon>Moraxellales</taxon>
        <taxon>Moraxellaceae</taxon>
        <taxon>Acinetobacter</taxon>
    </lineage>
</organism>